<reference evidence="1 2" key="1">
    <citation type="submission" date="2024-09" db="EMBL/GenBank/DDBJ databases">
        <title>Genome sequencing and assembly of Phytophthora oleae, isolate VK10A, causative agent of rot of olive drupes.</title>
        <authorList>
            <person name="Conti Taguali S."/>
            <person name="Riolo M."/>
            <person name="La Spada F."/>
            <person name="Cacciola S.O."/>
            <person name="Dionisio G."/>
        </authorList>
    </citation>
    <scope>NUCLEOTIDE SEQUENCE [LARGE SCALE GENOMIC DNA]</scope>
    <source>
        <strain evidence="1 2">VK10A</strain>
    </source>
</reference>
<dbReference type="Proteomes" id="UP001632037">
    <property type="component" value="Unassembled WGS sequence"/>
</dbReference>
<dbReference type="EMBL" id="JBIMZQ010000013">
    <property type="protein sequence ID" value="KAL3667564.1"/>
    <property type="molecule type" value="Genomic_DNA"/>
</dbReference>
<keyword evidence="2" id="KW-1185">Reference proteome</keyword>
<sequence>MLYQLQDSMDWESFSQDKSRHCGTSQAIAKLSEVTGTGQRDMFVILCVDNMQNLKYDMRTKTSGFYFGLGVLSGIVNASRCWVIAICSATVSSPVNNFLTGSSQWIYQVPTATLSRLTIEREHIFAAYEGNELIELLIDDMGGFGRALAILHAVLLKARKPLEFVPVLTDVLVKLRIQYPRIQEQVEGMRKVFLAVIARRRVNEYSRFGNLSLDQVISFGLVRLDLEEYYLTCPYVLYLLLDFNAHSSSGDLWDFETQEEMKPWQSWGIFNCKVRVLKAMAWWKMTAYAGIKFTVELALGLFLTEMCSINHVRTHYPRRRWLHVPQGHSRLLMRK</sequence>
<comment type="caution">
    <text evidence="1">The sequence shown here is derived from an EMBL/GenBank/DDBJ whole genome shotgun (WGS) entry which is preliminary data.</text>
</comment>
<accession>A0ABD3FRC2</accession>
<evidence type="ECO:0000313" key="2">
    <source>
        <dbReference type="Proteomes" id="UP001632037"/>
    </source>
</evidence>
<protein>
    <submittedName>
        <fullName evidence="1">Uncharacterized protein</fullName>
    </submittedName>
</protein>
<gene>
    <name evidence="1" type="ORF">V7S43_007118</name>
</gene>
<proteinExistence type="predicted"/>
<organism evidence="1 2">
    <name type="scientific">Phytophthora oleae</name>
    <dbReference type="NCBI Taxonomy" id="2107226"/>
    <lineage>
        <taxon>Eukaryota</taxon>
        <taxon>Sar</taxon>
        <taxon>Stramenopiles</taxon>
        <taxon>Oomycota</taxon>
        <taxon>Peronosporomycetes</taxon>
        <taxon>Peronosporales</taxon>
        <taxon>Peronosporaceae</taxon>
        <taxon>Phytophthora</taxon>
    </lineage>
</organism>
<name>A0ABD3FRC2_9STRA</name>
<dbReference type="AlphaFoldDB" id="A0ABD3FRC2"/>
<evidence type="ECO:0000313" key="1">
    <source>
        <dbReference type="EMBL" id="KAL3667564.1"/>
    </source>
</evidence>